<feature type="compositionally biased region" description="Low complexity" evidence="6">
    <location>
        <begin position="153"/>
        <end position="170"/>
    </location>
</feature>
<evidence type="ECO:0000256" key="6">
    <source>
        <dbReference type="SAM" id="MobiDB-lite"/>
    </source>
</evidence>
<dbReference type="GO" id="GO:1901891">
    <property type="term" value="P:regulation of cell septum assembly"/>
    <property type="evidence" value="ECO:0007669"/>
    <property type="project" value="InterPro"/>
</dbReference>
<evidence type="ECO:0000259" key="7">
    <source>
        <dbReference type="Pfam" id="PF03775"/>
    </source>
</evidence>
<dbReference type="Pfam" id="PF03775">
    <property type="entry name" value="MinC_C"/>
    <property type="match status" value="1"/>
</dbReference>
<dbReference type="RefSeq" id="WP_006902923.1">
    <property type="nucleotide sequence ID" value="NZ_JH976535.1"/>
</dbReference>
<dbReference type="eggNOG" id="COG0850">
    <property type="taxonomic scope" value="Bacteria"/>
</dbReference>
<dbReference type="InterPro" id="IPR016098">
    <property type="entry name" value="CAP/MinC_C"/>
</dbReference>
<evidence type="ECO:0000256" key="2">
    <source>
        <dbReference type="ARBA" id="ARBA00023210"/>
    </source>
</evidence>
<dbReference type="InterPro" id="IPR005526">
    <property type="entry name" value="Septum_form_inhib_MinC_C"/>
</dbReference>
<sequence length="410" mass="42788">MKGSPLVTRVGDEVVVSVTADLDFPTLCSTLERMLAGDPSLRDCPALVLDTGRLQLTADQVMAIEGLVSRYGGTRLLHVITEQVDETRSRHPLRERSNGFAWPAGAGMPVPDGHRHGHREPAQEGGREPASDFPLAGAPPSFPETGRRPVGPAPAGEGNRAGAAGEAVRAARVRRRGRQVGPPDGPGGGDHRPQAPRGRPGTPGEQGGEEYPGSRRPAAGSPGPAGGASGLAVTAWGETDPHWRQPAAAPPAGAGSSRGAGRARAGVVVRRTLRSGHRLVYDGDVVILGDVNPGAEVLAAGDVVVFGRLRGTVHAGFKGDEQAVVAALVMEPVQLRIARWIGRAPDGEPPPGAAGRTVAGPAGGRSPEIACVRDGQVLIEPFDPARWFWQRQRERAAERDDRGRAQAAQP</sequence>
<dbReference type="Proteomes" id="UP000005710">
    <property type="component" value="Unassembled WGS sequence"/>
</dbReference>
<reference evidence="8" key="1">
    <citation type="submission" date="2010-10" db="EMBL/GenBank/DDBJ databases">
        <authorList>
            <consortium name="US DOE Joint Genome Institute (JGI-PGF)"/>
            <person name="Lucas S."/>
            <person name="Copeland A."/>
            <person name="Lapidus A."/>
            <person name="Bruce D."/>
            <person name="Goodwin L."/>
            <person name="Pitluck S."/>
            <person name="Kyrpides N."/>
            <person name="Mavromatis K."/>
            <person name="Detter J.C."/>
            <person name="Han C."/>
            <person name="Land M."/>
            <person name="Hauser L."/>
            <person name="Markowitz V."/>
            <person name="Cheng J.-F."/>
            <person name="Hugenholtz P."/>
            <person name="Woyke T."/>
            <person name="Wu D."/>
            <person name="Pukall R."/>
            <person name="Wahrenburg C."/>
            <person name="Brambilla E."/>
            <person name="Klenk H.-P."/>
            <person name="Eisen J.A."/>
        </authorList>
    </citation>
    <scope>NUCLEOTIDE SEQUENCE [LARGE SCALE GENOMIC DNA]</scope>
    <source>
        <strain evidence="8">DSM 13965</strain>
    </source>
</reference>
<comment type="caution">
    <text evidence="8">The sequence shown here is derived from an EMBL/GenBank/DDBJ whole genome shotgun (WGS) entry which is preliminary data.</text>
</comment>
<gene>
    <name evidence="5" type="primary">minC</name>
    <name evidence="8" type="ORF">ThesuDRAFT_00650</name>
</gene>
<keyword evidence="3 5" id="KW-0131">Cell cycle</keyword>
<evidence type="ECO:0000313" key="9">
    <source>
        <dbReference type="Proteomes" id="UP000005710"/>
    </source>
</evidence>
<evidence type="ECO:0000313" key="8">
    <source>
        <dbReference type="EMBL" id="EKP94928.1"/>
    </source>
</evidence>
<evidence type="ECO:0000256" key="5">
    <source>
        <dbReference type="HAMAP-Rule" id="MF_00267"/>
    </source>
</evidence>
<feature type="region of interest" description="Disordered" evidence="6">
    <location>
        <begin position="343"/>
        <end position="366"/>
    </location>
</feature>
<keyword evidence="9" id="KW-1185">Reference proteome</keyword>
<dbReference type="InterPro" id="IPR013033">
    <property type="entry name" value="MinC"/>
</dbReference>
<dbReference type="SUPFAM" id="SSF63848">
    <property type="entry name" value="Cell-division inhibitor MinC, C-terminal domain"/>
    <property type="match status" value="1"/>
</dbReference>
<reference evidence="8" key="2">
    <citation type="submission" date="2012-10" db="EMBL/GenBank/DDBJ databases">
        <title>Improved high-quality draft of Thermaerobacter subterraneus C21, DSM 13965.</title>
        <authorList>
            <consortium name="DOE Joint Genome Institute"/>
            <person name="Eisen J."/>
            <person name="Huntemann M."/>
            <person name="Wei C.-L."/>
            <person name="Han J."/>
            <person name="Detter J.C."/>
            <person name="Han C."/>
            <person name="Tapia R."/>
            <person name="Chen A."/>
            <person name="Kyrpides N."/>
            <person name="Mavromatis K."/>
            <person name="Markowitz V."/>
            <person name="Szeto E."/>
            <person name="Ivanova N."/>
            <person name="Mikhailova N."/>
            <person name="Ovchinnikova G."/>
            <person name="Pagani I."/>
            <person name="Pati A."/>
            <person name="Goodwin L."/>
            <person name="Nordberg H.P."/>
            <person name="Cantor M.N."/>
            <person name="Hua S.X."/>
            <person name="Woyke T."/>
            <person name="Eisen J."/>
            <person name="Klenk H.-P."/>
        </authorList>
    </citation>
    <scope>NUCLEOTIDE SEQUENCE [LARGE SCALE GENOMIC DNA]</scope>
    <source>
        <strain evidence="8">DSM 13965</strain>
    </source>
</reference>
<dbReference type="HAMAP" id="MF_00267">
    <property type="entry name" value="MinC"/>
    <property type="match status" value="1"/>
</dbReference>
<keyword evidence="2 5" id="KW-0717">Septation</keyword>
<dbReference type="GO" id="GO:0000917">
    <property type="term" value="P:division septum assembly"/>
    <property type="evidence" value="ECO:0007669"/>
    <property type="project" value="UniProtKB-KW"/>
</dbReference>
<keyword evidence="1 5" id="KW-0132">Cell division</keyword>
<dbReference type="Gene3D" id="2.160.20.70">
    <property type="match status" value="1"/>
</dbReference>
<dbReference type="InterPro" id="IPR036145">
    <property type="entry name" value="MinC_C_sf"/>
</dbReference>
<comment type="subunit">
    <text evidence="4 5">Interacts with MinD and FtsZ.</text>
</comment>
<feature type="compositionally biased region" description="Low complexity" evidence="6">
    <location>
        <begin position="246"/>
        <end position="262"/>
    </location>
</feature>
<dbReference type="AlphaFoldDB" id="K6Q1A5"/>
<feature type="region of interest" description="Disordered" evidence="6">
    <location>
        <begin position="85"/>
        <end position="262"/>
    </location>
</feature>
<evidence type="ECO:0000256" key="1">
    <source>
        <dbReference type="ARBA" id="ARBA00022618"/>
    </source>
</evidence>
<feature type="compositionally biased region" description="Basic and acidic residues" evidence="6">
    <location>
        <begin position="85"/>
        <end position="97"/>
    </location>
</feature>
<dbReference type="GO" id="GO:0000902">
    <property type="term" value="P:cell morphogenesis"/>
    <property type="evidence" value="ECO:0007669"/>
    <property type="project" value="InterPro"/>
</dbReference>
<evidence type="ECO:0000256" key="4">
    <source>
        <dbReference type="ARBA" id="ARBA00046874"/>
    </source>
</evidence>
<feature type="domain" description="Septum formation inhibitor MinC C-terminal" evidence="7">
    <location>
        <begin position="268"/>
        <end position="349"/>
    </location>
</feature>
<dbReference type="HOGENOM" id="CLU_773699_0_0_9"/>
<evidence type="ECO:0000256" key="3">
    <source>
        <dbReference type="ARBA" id="ARBA00023306"/>
    </source>
</evidence>
<accession>K6Q1A5</accession>
<dbReference type="EMBL" id="AENY02000002">
    <property type="protein sequence ID" value="EKP94928.1"/>
    <property type="molecule type" value="Genomic_DNA"/>
</dbReference>
<dbReference type="PANTHER" id="PTHR34108:SF1">
    <property type="entry name" value="SEPTUM SITE-DETERMINING PROTEIN MINC"/>
    <property type="match status" value="1"/>
</dbReference>
<comment type="function">
    <text evidence="5">Cell division inhibitor that blocks the formation of polar Z ring septums. Rapidly oscillates between the poles of the cell to destabilize FtsZ filaments that have formed before they mature into polar Z rings. Prevents FtsZ polymerization.</text>
</comment>
<organism evidence="8 9">
    <name type="scientific">Thermaerobacter subterraneus DSM 13965</name>
    <dbReference type="NCBI Taxonomy" id="867903"/>
    <lineage>
        <taxon>Bacteria</taxon>
        <taxon>Bacillati</taxon>
        <taxon>Bacillota</taxon>
        <taxon>Clostridia</taxon>
        <taxon>Eubacteriales</taxon>
        <taxon>Clostridiales Family XVII. Incertae Sedis</taxon>
        <taxon>Thermaerobacter</taxon>
    </lineage>
</organism>
<dbReference type="STRING" id="867903.ThesuDRAFT_00650"/>
<proteinExistence type="inferred from homology"/>
<feature type="compositionally biased region" description="Basic and acidic residues" evidence="6">
    <location>
        <begin position="119"/>
        <end position="130"/>
    </location>
</feature>
<protein>
    <recommendedName>
        <fullName evidence="5">Probable septum site-determining protein MinC</fullName>
    </recommendedName>
</protein>
<dbReference type="OrthoDB" id="9790810at2"/>
<name>K6Q1A5_9FIRM</name>
<comment type="similarity">
    <text evidence="5">Belongs to the MinC family.</text>
</comment>
<dbReference type="PANTHER" id="PTHR34108">
    <property type="entry name" value="SEPTUM SITE-DETERMINING PROTEIN MINC"/>
    <property type="match status" value="1"/>
</dbReference>